<dbReference type="AlphaFoldDB" id="A0A923KUX1"/>
<keyword evidence="2" id="KW-1185">Reference proteome</keyword>
<evidence type="ECO:0000313" key="1">
    <source>
        <dbReference type="EMBL" id="MBC3886910.1"/>
    </source>
</evidence>
<dbReference type="RefSeq" id="WP_148565531.1">
    <property type="nucleotide sequence ID" value="NZ_RXYA01000001.1"/>
</dbReference>
<protein>
    <submittedName>
        <fullName evidence="1">Uncharacterized protein</fullName>
    </submittedName>
</protein>
<proteinExistence type="predicted"/>
<dbReference type="EMBL" id="WJBD01000001">
    <property type="protein sequence ID" value="MBC3886910.1"/>
    <property type="molecule type" value="Genomic_DNA"/>
</dbReference>
<dbReference type="Proteomes" id="UP000616595">
    <property type="component" value="Unassembled WGS sequence"/>
</dbReference>
<gene>
    <name evidence="1" type="ORF">GH810_01095</name>
</gene>
<reference evidence="1" key="2">
    <citation type="submission" date="2020-10" db="EMBL/GenBank/DDBJ databases">
        <title>Comparative genomics of the Acetobacterium genus.</title>
        <authorList>
            <person name="Marshall C."/>
            <person name="May H."/>
            <person name="Norman S."/>
        </authorList>
    </citation>
    <scope>NUCLEOTIDE SEQUENCE</scope>
    <source>
        <strain evidence="1">DER-2019</strain>
    </source>
</reference>
<organism evidence="1 2">
    <name type="scientific">Acetobacterium paludosum</name>
    <dbReference type="NCBI Taxonomy" id="52693"/>
    <lineage>
        <taxon>Bacteria</taxon>
        <taxon>Bacillati</taxon>
        <taxon>Bacillota</taxon>
        <taxon>Clostridia</taxon>
        <taxon>Eubacteriales</taxon>
        <taxon>Eubacteriaceae</taxon>
        <taxon>Acetobacterium</taxon>
    </lineage>
</organism>
<name>A0A923KUX1_9FIRM</name>
<comment type="caution">
    <text evidence="1">The sequence shown here is derived from an EMBL/GenBank/DDBJ whole genome shotgun (WGS) entry which is preliminary data.</text>
</comment>
<evidence type="ECO:0000313" key="2">
    <source>
        <dbReference type="Proteomes" id="UP000616595"/>
    </source>
</evidence>
<sequence length="160" mass="18412">MYQNTFEALAINTKLISRKKLSNEKWREIGCFFIKNYVEQLGKAEKAVIGHIKVLIELEDNSFIKLSCVSRDRPTNCEIVNTEGNSLEAGLTFNSIISELLKNKNIQCFHMALERTCSVYGLMTDYKETLPSEPKTEEDENETCFVCHEHHHDETCGHNH</sequence>
<dbReference type="OrthoDB" id="1778587at2"/>
<reference evidence="1" key="1">
    <citation type="submission" date="2019-10" db="EMBL/GenBank/DDBJ databases">
        <authorList>
            <person name="Ross D.E."/>
            <person name="Gulliver D."/>
        </authorList>
    </citation>
    <scope>NUCLEOTIDE SEQUENCE</scope>
    <source>
        <strain evidence="1">DER-2019</strain>
    </source>
</reference>
<accession>A0A923KUX1</accession>